<protein>
    <recommendedName>
        <fullName evidence="5 18">NADH-ubiquinone oxidoreductase chain 2</fullName>
        <ecNumber evidence="4 18">7.1.1.2</ecNumber>
    </recommendedName>
</protein>
<keyword evidence="7 18" id="KW-0679">Respiratory chain</keyword>
<feature type="transmembrane region" description="Helical" evidence="18">
    <location>
        <begin position="191"/>
        <end position="210"/>
    </location>
</feature>
<evidence type="ECO:0000256" key="9">
    <source>
        <dbReference type="ARBA" id="ARBA00022792"/>
    </source>
</evidence>
<dbReference type="AlphaFoldDB" id="A0A346RJN2"/>
<accession>A0A346RJN2</accession>
<evidence type="ECO:0000256" key="17">
    <source>
        <dbReference type="ARBA" id="ARBA00049551"/>
    </source>
</evidence>
<keyword evidence="11 18" id="KW-0249">Electron transport</keyword>
<evidence type="ECO:0000256" key="5">
    <source>
        <dbReference type="ARBA" id="ARBA00021008"/>
    </source>
</evidence>
<evidence type="ECO:0000256" key="14">
    <source>
        <dbReference type="ARBA" id="ARBA00023075"/>
    </source>
</evidence>
<keyword evidence="13 18" id="KW-0520">NAD</keyword>
<dbReference type="Pfam" id="PF00361">
    <property type="entry name" value="Proton_antipo_M"/>
    <property type="match status" value="1"/>
</dbReference>
<dbReference type="GO" id="GO:0005743">
    <property type="term" value="C:mitochondrial inner membrane"/>
    <property type="evidence" value="ECO:0007669"/>
    <property type="project" value="UniProtKB-SubCell"/>
</dbReference>
<gene>
    <name evidence="20" type="primary">nad2</name>
</gene>
<evidence type="ECO:0000256" key="8">
    <source>
        <dbReference type="ARBA" id="ARBA00022692"/>
    </source>
</evidence>
<evidence type="ECO:0000256" key="4">
    <source>
        <dbReference type="ARBA" id="ARBA00012944"/>
    </source>
</evidence>
<feature type="transmembrane region" description="Helical" evidence="18">
    <location>
        <begin position="263"/>
        <end position="283"/>
    </location>
</feature>
<evidence type="ECO:0000256" key="3">
    <source>
        <dbReference type="ARBA" id="ARBA00007012"/>
    </source>
</evidence>
<keyword evidence="10 18" id="KW-1278">Translocase</keyword>
<keyword evidence="16 18" id="KW-0472">Membrane</keyword>
<dbReference type="EMBL" id="MG193489">
    <property type="protein sequence ID" value="AXS66279.1"/>
    <property type="molecule type" value="Genomic_DNA"/>
</dbReference>
<dbReference type="PANTHER" id="PTHR46552:SF1">
    <property type="entry name" value="NADH-UBIQUINONE OXIDOREDUCTASE CHAIN 2"/>
    <property type="match status" value="1"/>
</dbReference>
<keyword evidence="12 18" id="KW-1133">Transmembrane helix</keyword>
<proteinExistence type="inferred from homology"/>
<evidence type="ECO:0000256" key="6">
    <source>
        <dbReference type="ARBA" id="ARBA00022448"/>
    </source>
</evidence>
<feature type="transmembrane region" description="Helical" evidence="18">
    <location>
        <begin position="303"/>
        <end position="327"/>
    </location>
</feature>
<name>A0A346RJN2_9CUCU</name>
<evidence type="ECO:0000256" key="2">
    <source>
        <dbReference type="ARBA" id="ARBA00004448"/>
    </source>
</evidence>
<comment type="function">
    <text evidence="18">Core subunit of the mitochondrial membrane respiratory chain NADH dehydrogenase (Complex I) which catalyzes electron transfer from NADH through the respiratory chain, using ubiquinone as an electron acceptor. Essential for the catalytic activity and assembly of complex I.</text>
</comment>
<dbReference type="InterPro" id="IPR050175">
    <property type="entry name" value="Complex_I_Subunit_2"/>
</dbReference>
<geneLocation type="mitochondrion" evidence="20"/>
<keyword evidence="15 18" id="KW-0496">Mitochondrion</keyword>
<organism evidence="20">
    <name type="scientific">Chrysomeloidea sp. 1 KM-2017</name>
    <dbReference type="NCBI Taxonomy" id="2219295"/>
    <lineage>
        <taxon>Eukaryota</taxon>
        <taxon>Metazoa</taxon>
        <taxon>Ecdysozoa</taxon>
        <taxon>Arthropoda</taxon>
        <taxon>Hexapoda</taxon>
        <taxon>Insecta</taxon>
        <taxon>Pterygota</taxon>
        <taxon>Neoptera</taxon>
        <taxon>Endopterygota</taxon>
        <taxon>Coleoptera</taxon>
        <taxon>Polyphaga</taxon>
        <taxon>Cucujiformia</taxon>
        <taxon>Chrysomeloidea</taxon>
    </lineage>
</organism>
<keyword evidence="14 18" id="KW-0830">Ubiquinone</keyword>
<feature type="transmembrane region" description="Helical" evidence="18">
    <location>
        <begin position="50"/>
        <end position="73"/>
    </location>
</feature>
<evidence type="ECO:0000256" key="7">
    <source>
        <dbReference type="ARBA" id="ARBA00022660"/>
    </source>
</evidence>
<feature type="transmembrane region" description="Helical" evidence="18">
    <location>
        <begin position="143"/>
        <end position="161"/>
    </location>
</feature>
<feature type="domain" description="NADH:quinone oxidoreductase/Mrp antiporter transmembrane" evidence="19">
    <location>
        <begin position="17"/>
        <end position="277"/>
    </location>
</feature>
<dbReference type="GO" id="GO:0008137">
    <property type="term" value="F:NADH dehydrogenase (ubiquinone) activity"/>
    <property type="evidence" value="ECO:0007669"/>
    <property type="project" value="UniProtKB-EC"/>
</dbReference>
<comment type="subcellular location">
    <subcellularLocation>
        <location evidence="2 18">Mitochondrion inner membrane</location>
        <topology evidence="2 18">Multi-pass membrane protein</topology>
    </subcellularLocation>
</comment>
<evidence type="ECO:0000256" key="15">
    <source>
        <dbReference type="ARBA" id="ARBA00023128"/>
    </source>
</evidence>
<feature type="transmembrane region" description="Helical" evidence="18">
    <location>
        <begin position="85"/>
        <end position="107"/>
    </location>
</feature>
<keyword evidence="6" id="KW-0813">Transport</keyword>
<feature type="transmembrane region" description="Helical" evidence="18">
    <location>
        <begin position="231"/>
        <end position="251"/>
    </location>
</feature>
<evidence type="ECO:0000256" key="18">
    <source>
        <dbReference type="RuleBase" id="RU003403"/>
    </source>
</evidence>
<evidence type="ECO:0000256" key="12">
    <source>
        <dbReference type="ARBA" id="ARBA00022989"/>
    </source>
</evidence>
<evidence type="ECO:0000313" key="20">
    <source>
        <dbReference type="EMBL" id="AXS66279.1"/>
    </source>
</evidence>
<dbReference type="PANTHER" id="PTHR46552">
    <property type="entry name" value="NADH-UBIQUINONE OXIDOREDUCTASE CHAIN 2"/>
    <property type="match status" value="1"/>
</dbReference>
<evidence type="ECO:0000256" key="16">
    <source>
        <dbReference type="ARBA" id="ARBA00023136"/>
    </source>
</evidence>
<comment type="function">
    <text evidence="1">Core subunit of the mitochondrial membrane respiratory chain NADH dehydrogenase (Complex I) that is believed to belong to the minimal assembly required for catalysis. Complex I functions in the transfer of electrons from NADH to the respiratory chain. The immediate electron acceptor for the enzyme is believed to be ubiquinone.</text>
</comment>
<sequence length="330" mass="38269">MTFFIFMITGTMITLSSYSWFGLWLGLEINLMSIIPLLTDTKNKFPAEAALKYFITQVIASLIFLFSSIMVMTKEEQISSMPMNLIMMMMYSSIFMKMGAAPFHAWFPEVLEGLNWMNCLIMLTWQKIAPMIILMNNFMLNKFIMMVIVSSLIISSILGLNQISMRKILAYSSINHIAWMISSMFQTKMIWFIYFTIYSLISIAIILLLNKNKILFISQMNIYKNNKLENLIISANLFSLAGLPPFIGFFPKWLTINSLIMQKMYFLTTILIMFTLISLYFYLRITFSNLTFSSSETSTKMNYLHNFTIMIFNILMILGLALVTLMMNSL</sequence>
<keyword evidence="9 18" id="KW-0999">Mitochondrion inner membrane</keyword>
<evidence type="ECO:0000256" key="10">
    <source>
        <dbReference type="ARBA" id="ARBA00022967"/>
    </source>
</evidence>
<evidence type="ECO:0000256" key="1">
    <source>
        <dbReference type="ARBA" id="ARBA00003257"/>
    </source>
</evidence>
<dbReference type="EC" id="7.1.1.2" evidence="4 18"/>
<evidence type="ECO:0000259" key="19">
    <source>
        <dbReference type="Pfam" id="PF00361"/>
    </source>
</evidence>
<dbReference type="InterPro" id="IPR003917">
    <property type="entry name" value="NADH_UbQ_OxRdtase_chain2"/>
</dbReference>
<evidence type="ECO:0000256" key="11">
    <source>
        <dbReference type="ARBA" id="ARBA00022982"/>
    </source>
</evidence>
<dbReference type="InterPro" id="IPR001750">
    <property type="entry name" value="ND/Mrp_TM"/>
</dbReference>
<dbReference type="GO" id="GO:0006120">
    <property type="term" value="P:mitochondrial electron transport, NADH to ubiquinone"/>
    <property type="evidence" value="ECO:0007669"/>
    <property type="project" value="InterPro"/>
</dbReference>
<feature type="transmembrane region" description="Helical" evidence="18">
    <location>
        <begin position="168"/>
        <end position="185"/>
    </location>
</feature>
<reference evidence="20" key="1">
    <citation type="journal article" date="2018" name="J. ISSAAS">
        <title>The contribution of mitochondrial metagenomics to large-scale data mining and phylogenetic analysis of Coleoptera.</title>
        <authorList>
            <person name="Miller K."/>
            <person name="Linard B."/>
            <person name="Motyka M."/>
            <person name="Bocek M."/>
            <person name="Vogler A.P."/>
        </authorList>
    </citation>
    <scope>NUCLEOTIDE SEQUENCE</scope>
</reference>
<keyword evidence="8 18" id="KW-0812">Transmembrane</keyword>
<dbReference type="PRINTS" id="PR01436">
    <property type="entry name" value="NADHDHGNASE2"/>
</dbReference>
<comment type="catalytic activity">
    <reaction evidence="17 18">
        <text>a ubiquinone + NADH + 5 H(+)(in) = a ubiquinol + NAD(+) + 4 H(+)(out)</text>
        <dbReference type="Rhea" id="RHEA:29091"/>
        <dbReference type="Rhea" id="RHEA-COMP:9565"/>
        <dbReference type="Rhea" id="RHEA-COMP:9566"/>
        <dbReference type="ChEBI" id="CHEBI:15378"/>
        <dbReference type="ChEBI" id="CHEBI:16389"/>
        <dbReference type="ChEBI" id="CHEBI:17976"/>
        <dbReference type="ChEBI" id="CHEBI:57540"/>
        <dbReference type="ChEBI" id="CHEBI:57945"/>
        <dbReference type="EC" id="7.1.1.2"/>
    </reaction>
</comment>
<evidence type="ECO:0000256" key="13">
    <source>
        <dbReference type="ARBA" id="ARBA00023027"/>
    </source>
</evidence>
<comment type="similarity">
    <text evidence="3 18">Belongs to the complex I subunit 2 family.</text>
</comment>